<evidence type="ECO:0000313" key="3">
    <source>
        <dbReference type="Proteomes" id="UP000222564"/>
    </source>
</evidence>
<dbReference type="SUPFAM" id="SSF109604">
    <property type="entry name" value="HD-domain/PDEase-like"/>
    <property type="match status" value="1"/>
</dbReference>
<dbReference type="OrthoDB" id="360187at2"/>
<dbReference type="Proteomes" id="UP000222564">
    <property type="component" value="Unassembled WGS sequence"/>
</dbReference>
<dbReference type="RefSeq" id="WP_099082867.1">
    <property type="nucleotide sequence ID" value="NZ_AWQQ01000047.1"/>
</dbReference>
<organism evidence="2 3">
    <name type="scientific">Desulforamulus profundi</name>
    <dbReference type="NCBI Taxonomy" id="1383067"/>
    <lineage>
        <taxon>Bacteria</taxon>
        <taxon>Bacillati</taxon>
        <taxon>Bacillota</taxon>
        <taxon>Clostridia</taxon>
        <taxon>Eubacteriales</taxon>
        <taxon>Peptococcaceae</taxon>
        <taxon>Desulforamulus</taxon>
    </lineage>
</organism>
<dbReference type="AlphaFoldDB" id="A0A2C6LJ62"/>
<gene>
    <name evidence="2" type="ORF">P378_08975</name>
</gene>
<dbReference type="GO" id="GO:0016787">
    <property type="term" value="F:hydrolase activity"/>
    <property type="evidence" value="ECO:0007669"/>
    <property type="project" value="UniProtKB-KW"/>
</dbReference>
<sequence length="173" mass="20277">MIGWIISKLRLEPDSFADAEYLDCISGLINHEMVRSMGNYIQHSDINCLKHSLYVSYSSYLVCRRMGLDYRSAARGGLLHDFFLYDWHLEKPYKGLHGLTHPHVALQNANKYFHLNILEQDIIRKHMWPLTVTPPQYKEAYIVAAIDKYCAFMETFNFGERKNVRRLQSLLCC</sequence>
<accession>A0A2C6LJ62</accession>
<dbReference type="EMBL" id="AWQQ01000047">
    <property type="protein sequence ID" value="PHJ38590.1"/>
    <property type="molecule type" value="Genomic_DNA"/>
</dbReference>
<dbReference type="Gene3D" id="1.10.3210.10">
    <property type="entry name" value="Hypothetical protein af1432"/>
    <property type="match status" value="1"/>
</dbReference>
<dbReference type="Pfam" id="PF01966">
    <property type="entry name" value="HD"/>
    <property type="match status" value="1"/>
</dbReference>
<evidence type="ECO:0000313" key="2">
    <source>
        <dbReference type="EMBL" id="PHJ38590.1"/>
    </source>
</evidence>
<reference evidence="2 3" key="1">
    <citation type="submission" date="2013-09" db="EMBL/GenBank/DDBJ databases">
        <title>Biodegradation of hydrocarbons in the deep terrestrial subsurface : characterization of a microbial consortium composed of two Desulfotomaculum species originating from a deep geological formation.</title>
        <authorList>
            <person name="Aullo T."/>
            <person name="Berlendis S."/>
            <person name="Lascourreges J.-F."/>
            <person name="Dessort D."/>
            <person name="Saint-Laurent S."/>
            <person name="Schraauwers B."/>
            <person name="Mas J."/>
            <person name="Magot M."/>
            <person name="Ranchou-Peyruse A."/>
        </authorList>
    </citation>
    <scope>NUCLEOTIDE SEQUENCE [LARGE SCALE GENOMIC DNA]</scope>
    <source>
        <strain evidence="2 3">Bs107</strain>
    </source>
</reference>
<name>A0A2C6LJ62_9FIRM</name>
<comment type="caution">
    <text evidence="2">The sequence shown here is derived from an EMBL/GenBank/DDBJ whole genome shotgun (WGS) entry which is preliminary data.</text>
</comment>
<keyword evidence="3" id="KW-1185">Reference proteome</keyword>
<proteinExistence type="predicted"/>
<keyword evidence="2" id="KW-0378">Hydrolase</keyword>
<dbReference type="InterPro" id="IPR006674">
    <property type="entry name" value="HD_domain"/>
</dbReference>
<feature type="domain" description="HD" evidence="1">
    <location>
        <begin position="50"/>
        <end position="150"/>
    </location>
</feature>
<protein>
    <submittedName>
        <fullName evidence="2">HD family phosphohydrolase</fullName>
    </submittedName>
</protein>
<evidence type="ECO:0000259" key="1">
    <source>
        <dbReference type="Pfam" id="PF01966"/>
    </source>
</evidence>